<dbReference type="GO" id="GO:0004888">
    <property type="term" value="F:transmembrane signaling receptor activity"/>
    <property type="evidence" value="ECO:0007669"/>
    <property type="project" value="InterPro"/>
</dbReference>
<dbReference type="PANTHER" id="PTHR32089">
    <property type="entry name" value="METHYL-ACCEPTING CHEMOTAXIS PROTEIN MCPB"/>
    <property type="match status" value="1"/>
</dbReference>
<dbReference type="SMART" id="SM00304">
    <property type="entry name" value="HAMP"/>
    <property type="match status" value="1"/>
</dbReference>
<accession>A0A4S1CMF7</accession>
<keyword evidence="5" id="KW-0472">Membrane</keyword>
<feature type="domain" description="Methyl-accepting transducer" evidence="6">
    <location>
        <begin position="270"/>
        <end position="506"/>
    </location>
</feature>
<dbReference type="SUPFAM" id="SSF58104">
    <property type="entry name" value="Methyl-accepting chemotaxis protein (MCP) signaling domain"/>
    <property type="match status" value="1"/>
</dbReference>
<dbReference type="SMART" id="SM00283">
    <property type="entry name" value="MA"/>
    <property type="match status" value="1"/>
</dbReference>
<dbReference type="Pfam" id="PF00015">
    <property type="entry name" value="MCPsignal"/>
    <property type="match status" value="1"/>
</dbReference>
<comment type="caution">
    <text evidence="8">The sequence shown here is derived from an EMBL/GenBank/DDBJ whole genome shotgun (WGS) entry which is preliminary data.</text>
</comment>
<dbReference type="InterPro" id="IPR003660">
    <property type="entry name" value="HAMP_dom"/>
</dbReference>
<dbReference type="GO" id="GO:0006935">
    <property type="term" value="P:chemotaxis"/>
    <property type="evidence" value="ECO:0007669"/>
    <property type="project" value="InterPro"/>
</dbReference>
<dbReference type="GO" id="GO:0016020">
    <property type="term" value="C:membrane"/>
    <property type="evidence" value="ECO:0007669"/>
    <property type="project" value="UniProtKB-SubCell"/>
</dbReference>
<dbReference type="FunFam" id="1.10.287.950:FF:000001">
    <property type="entry name" value="Methyl-accepting chemotaxis sensory transducer"/>
    <property type="match status" value="1"/>
</dbReference>
<keyword evidence="2 4" id="KW-0807">Transducer</keyword>
<name>A0A4S1CMF7_9BACT</name>
<dbReference type="Pfam" id="PF00672">
    <property type="entry name" value="HAMP"/>
    <property type="match status" value="1"/>
</dbReference>
<dbReference type="Gene3D" id="1.10.287.950">
    <property type="entry name" value="Methyl-accepting chemotaxis protein"/>
    <property type="match status" value="1"/>
</dbReference>
<dbReference type="CDD" id="cd19411">
    <property type="entry name" value="MCP2201-like_sensor"/>
    <property type="match status" value="1"/>
</dbReference>
<evidence type="ECO:0000313" key="8">
    <source>
        <dbReference type="EMBL" id="TGU75008.1"/>
    </source>
</evidence>
<evidence type="ECO:0000256" key="5">
    <source>
        <dbReference type="SAM" id="Phobius"/>
    </source>
</evidence>
<gene>
    <name evidence="8" type="ORF">E4633_06015</name>
</gene>
<evidence type="ECO:0000256" key="3">
    <source>
        <dbReference type="ARBA" id="ARBA00029447"/>
    </source>
</evidence>
<dbReference type="PANTHER" id="PTHR32089:SF112">
    <property type="entry name" value="LYSOZYME-LIKE PROTEIN-RELATED"/>
    <property type="match status" value="1"/>
</dbReference>
<feature type="domain" description="HAMP" evidence="7">
    <location>
        <begin position="213"/>
        <end position="265"/>
    </location>
</feature>
<proteinExistence type="inferred from homology"/>
<dbReference type="PRINTS" id="PR00260">
    <property type="entry name" value="CHEMTRNSDUCR"/>
</dbReference>
<comment type="similarity">
    <text evidence="3">Belongs to the methyl-accepting chemotaxis (MCP) protein family.</text>
</comment>
<dbReference type="Proteomes" id="UP000306416">
    <property type="component" value="Unassembled WGS sequence"/>
</dbReference>
<dbReference type="AlphaFoldDB" id="A0A4S1CMF7"/>
<keyword evidence="9" id="KW-1185">Reference proteome</keyword>
<keyword evidence="5" id="KW-1133">Transmembrane helix</keyword>
<dbReference type="InterPro" id="IPR047347">
    <property type="entry name" value="YvaQ-like_sensor"/>
</dbReference>
<evidence type="ECO:0000256" key="2">
    <source>
        <dbReference type="ARBA" id="ARBA00023224"/>
    </source>
</evidence>
<dbReference type="RefSeq" id="WP_135869320.1">
    <property type="nucleotide sequence ID" value="NZ_SRSC01000001.1"/>
</dbReference>
<evidence type="ECO:0000259" key="7">
    <source>
        <dbReference type="PROSITE" id="PS50885"/>
    </source>
</evidence>
<evidence type="ECO:0000313" key="9">
    <source>
        <dbReference type="Proteomes" id="UP000306416"/>
    </source>
</evidence>
<dbReference type="InterPro" id="IPR004089">
    <property type="entry name" value="MCPsignal_dom"/>
</dbReference>
<sequence>MQWFRDSSIRTKLVLSFLILLFLTAILGGFTIFRLGSISDSAGNLAQRQMPSLLSISKIKDYFGSYRRGELLQIVSDDTKDVQKYVKRNAEMQEKLKGEMASFGKLMDSPDEKRLFDKFSEELTLYLAEDPEISALAQANKDVEAGTLIRGASSTHFNAALKALDELMEVQVKQTVAETETMDQSSSGARKWVIVALAACLVIGMGMAYVIAYLMSTPLRDLAVKAEQIAQGDLNVDVECSSDDEIGHLGGAFATMTKSLKGVIGRLSETAQRLFDASNVLRGSAERISVGTEEVAAQATTVSVASEQMAATSADIAHNCHLAATSARDAAATTEEGFQVVQRTVQGIRQRGEEARANSKNIESLAERSDQIGAIVATIEDIADQTNLLALNAAIEAARAGEQGRGFAVVADEVRALAERTTRATKEISDMIKAIQNETKTAIVLMENGVRGAEQEATAAAQLEASLQMILAQVDAVSTQVSHIATAAEEQMATTGEISSNIQQITTVVNETSRGAQESVSAASGLAQQAEELLGLMRQFRT</sequence>
<keyword evidence="5" id="KW-0812">Transmembrane</keyword>
<evidence type="ECO:0000259" key="6">
    <source>
        <dbReference type="PROSITE" id="PS50111"/>
    </source>
</evidence>
<dbReference type="EMBL" id="SRSC01000001">
    <property type="protein sequence ID" value="TGU75008.1"/>
    <property type="molecule type" value="Genomic_DNA"/>
</dbReference>
<dbReference type="PROSITE" id="PS50111">
    <property type="entry name" value="CHEMOTAXIS_TRANSDUC_2"/>
    <property type="match status" value="1"/>
</dbReference>
<dbReference type="Pfam" id="PF12729">
    <property type="entry name" value="4HB_MCP_1"/>
    <property type="match status" value="1"/>
</dbReference>
<protein>
    <submittedName>
        <fullName evidence="8">Methyl-accepting chemotaxis protein</fullName>
    </submittedName>
</protein>
<comment type="subcellular location">
    <subcellularLocation>
        <location evidence="1">Membrane</location>
    </subcellularLocation>
</comment>
<feature type="transmembrane region" description="Helical" evidence="5">
    <location>
        <begin position="192"/>
        <end position="215"/>
    </location>
</feature>
<evidence type="ECO:0000256" key="1">
    <source>
        <dbReference type="ARBA" id="ARBA00004370"/>
    </source>
</evidence>
<dbReference type="PROSITE" id="PS50885">
    <property type="entry name" value="HAMP"/>
    <property type="match status" value="1"/>
</dbReference>
<dbReference type="InterPro" id="IPR004090">
    <property type="entry name" value="Chemotax_Me-accpt_rcpt"/>
</dbReference>
<reference evidence="8 9" key="1">
    <citation type="submission" date="2019-04" db="EMBL/GenBank/DDBJ databases">
        <title>Geobacter oryzae sp. nov., ferric-reducing bacteria isolated from paddy soil.</title>
        <authorList>
            <person name="Xu Z."/>
            <person name="Masuda Y."/>
            <person name="Itoh H."/>
            <person name="Senoo K."/>
        </authorList>
    </citation>
    <scope>NUCLEOTIDE SEQUENCE [LARGE SCALE GENOMIC DNA]</scope>
    <source>
        <strain evidence="8 9">Red111</strain>
    </source>
</reference>
<dbReference type="GO" id="GO:0007165">
    <property type="term" value="P:signal transduction"/>
    <property type="evidence" value="ECO:0007669"/>
    <property type="project" value="UniProtKB-KW"/>
</dbReference>
<dbReference type="InterPro" id="IPR024478">
    <property type="entry name" value="HlyB_4HB_MCP"/>
</dbReference>
<dbReference type="CDD" id="cd11386">
    <property type="entry name" value="MCP_signal"/>
    <property type="match status" value="1"/>
</dbReference>
<organism evidence="8 9">
    <name type="scientific">Geomonas terrae</name>
    <dbReference type="NCBI Taxonomy" id="2562681"/>
    <lineage>
        <taxon>Bacteria</taxon>
        <taxon>Pseudomonadati</taxon>
        <taxon>Thermodesulfobacteriota</taxon>
        <taxon>Desulfuromonadia</taxon>
        <taxon>Geobacterales</taxon>
        <taxon>Geobacteraceae</taxon>
        <taxon>Geomonas</taxon>
    </lineage>
</organism>
<evidence type="ECO:0000256" key="4">
    <source>
        <dbReference type="PROSITE-ProRule" id="PRU00284"/>
    </source>
</evidence>
<dbReference type="CDD" id="cd06225">
    <property type="entry name" value="HAMP"/>
    <property type="match status" value="1"/>
</dbReference>